<feature type="compositionally biased region" description="Basic residues" evidence="1">
    <location>
        <begin position="71"/>
        <end position="80"/>
    </location>
</feature>
<dbReference type="PANTHER" id="PTHR35679">
    <property type="entry name" value="RIKEN CDNA 4933402J07 GENE"/>
    <property type="match status" value="1"/>
</dbReference>
<dbReference type="Pfam" id="PF15472">
    <property type="entry name" value="DUF4638"/>
    <property type="match status" value="1"/>
</dbReference>
<evidence type="ECO:0000313" key="3">
    <source>
        <dbReference type="RefSeq" id="XP_011358492.1"/>
    </source>
</evidence>
<dbReference type="CTD" id="109310789"/>
<gene>
    <name evidence="3" type="primary">CUNH16orf78</name>
</gene>
<name>A0A6P3Q3C3_PTEVA</name>
<protein>
    <submittedName>
        <fullName evidence="3">Uncharacterized protein C16orf78 homolog</fullName>
    </submittedName>
</protein>
<feature type="region of interest" description="Disordered" evidence="1">
    <location>
        <begin position="1"/>
        <end position="25"/>
    </location>
</feature>
<dbReference type="PANTHER" id="PTHR35679:SF1">
    <property type="entry name" value="RIKEN CDNA 4933402J07 GENE"/>
    <property type="match status" value="1"/>
</dbReference>
<dbReference type="InterPro" id="IPR029171">
    <property type="entry name" value="DUF4638"/>
</dbReference>
<feature type="region of interest" description="Disordered" evidence="1">
    <location>
        <begin position="39"/>
        <end position="97"/>
    </location>
</feature>
<keyword evidence="2" id="KW-1185">Reference proteome</keyword>
<proteinExistence type="predicted"/>
<dbReference type="OrthoDB" id="10071349at2759"/>
<dbReference type="KEGG" id="pvp:105292090"/>
<evidence type="ECO:0000256" key="1">
    <source>
        <dbReference type="SAM" id="MobiDB-lite"/>
    </source>
</evidence>
<sequence length="263" mass="30351">MAEKSEDPKGSMPTERKSMWKTAEERRMSDLTRVFEWLERRQGKKKQAQPKNKAKPVTSPKASRREDKKAKNIQKRKREHHQLSFPEQAQRLSSRKDGDAVMYRRLYGLETKGKRLSMVPGSYAKDGTKKTDIEIKDGTGLDSTQRSIQYRQSIVDPILQDTLFPARKSTLLREWVGKIPDGSYDRRLKNLVEKGAEAKMEVVRMLKPEEVLSCRYLRLSENNVRTLLKLCKDAGQNVDIHPHMVEGEIDSKKVFARNPTVAL</sequence>
<reference evidence="3" key="1">
    <citation type="submission" date="2025-08" db="UniProtKB">
        <authorList>
            <consortium name="RefSeq"/>
        </authorList>
    </citation>
    <scope>IDENTIFICATION</scope>
    <source>
        <tissue evidence="3">Kidney</tissue>
    </source>
</reference>
<accession>A0A6P3Q3C3</accession>
<evidence type="ECO:0000313" key="2">
    <source>
        <dbReference type="Proteomes" id="UP000515202"/>
    </source>
</evidence>
<feature type="compositionally biased region" description="Basic residues" evidence="1">
    <location>
        <begin position="42"/>
        <end position="54"/>
    </location>
</feature>
<dbReference type="RefSeq" id="XP_011358492.1">
    <property type="nucleotide sequence ID" value="XM_011360190.1"/>
</dbReference>
<organism evidence="2 3">
    <name type="scientific">Pteropus vampyrus</name>
    <name type="common">Large flying fox</name>
    <dbReference type="NCBI Taxonomy" id="132908"/>
    <lineage>
        <taxon>Eukaryota</taxon>
        <taxon>Metazoa</taxon>
        <taxon>Chordata</taxon>
        <taxon>Craniata</taxon>
        <taxon>Vertebrata</taxon>
        <taxon>Euteleostomi</taxon>
        <taxon>Mammalia</taxon>
        <taxon>Eutheria</taxon>
        <taxon>Laurasiatheria</taxon>
        <taxon>Chiroptera</taxon>
        <taxon>Yinpterochiroptera</taxon>
        <taxon>Pteropodoidea</taxon>
        <taxon>Pteropodidae</taxon>
        <taxon>Pteropodinae</taxon>
        <taxon>Pteropus</taxon>
    </lineage>
</organism>
<dbReference type="AlphaFoldDB" id="A0A6P3Q3C3"/>
<dbReference type="GeneID" id="105292090"/>
<dbReference type="Proteomes" id="UP000515202">
    <property type="component" value="Unplaced"/>
</dbReference>